<dbReference type="VEuPathDB" id="FungiDB:BO71DRAFT_312606"/>
<evidence type="ECO:0000313" key="3">
    <source>
        <dbReference type="Proteomes" id="UP000247810"/>
    </source>
</evidence>
<evidence type="ECO:0000313" key="2">
    <source>
        <dbReference type="EMBL" id="PYI00067.1"/>
    </source>
</evidence>
<dbReference type="Proteomes" id="UP000247810">
    <property type="component" value="Unassembled WGS sequence"/>
</dbReference>
<sequence>MAASDHYHRVVETVASNPLVTGVCATAVVGVFWAIRDYVDWKAFGTGGTPPTWLGYLRMTRIRLKHALSTNNLLDASHLDQAGPSYLPAESLPIRSGPRPTLMTRILPQRQRPEPIGPATHARLSSLVRDLAAAYPHLLEIKPSRTEGGSTDGLYARSELESLNPVAGVLKGEIAHVHPQENSLHVWLSERDAREVVEKGWGVRFPPLSGVPRGWVMVYAPRGEGEMDVVEGIVRAAVRWVVGVEAVR</sequence>
<dbReference type="InterPro" id="IPR048273">
    <property type="entry name" value="Luciferase"/>
</dbReference>
<accession>A0A319DQY9</accession>
<protein>
    <recommendedName>
        <fullName evidence="1">Luciferase domain-containing protein</fullName>
    </recommendedName>
</protein>
<dbReference type="PANTHER" id="PTHR38695">
    <property type="entry name" value="AMINO ACID PERMEASE_ SLC12A DOMAIN-CONTAINING PROTEIN"/>
    <property type="match status" value="1"/>
</dbReference>
<dbReference type="STRING" id="1448320.A0A319DQY9"/>
<dbReference type="Pfam" id="PF17648">
    <property type="entry name" value="Luciferase"/>
    <property type="match status" value="1"/>
</dbReference>
<reference evidence="2 3" key="1">
    <citation type="submission" date="2018-02" db="EMBL/GenBank/DDBJ databases">
        <title>The genomes of Aspergillus section Nigri reveals drivers in fungal speciation.</title>
        <authorList>
            <consortium name="DOE Joint Genome Institute"/>
            <person name="Vesth T.C."/>
            <person name="Nybo J."/>
            <person name="Theobald S."/>
            <person name="Brandl J."/>
            <person name="Frisvad J.C."/>
            <person name="Nielsen K.F."/>
            <person name="Lyhne E.K."/>
            <person name="Kogle M.E."/>
            <person name="Kuo A."/>
            <person name="Riley R."/>
            <person name="Clum A."/>
            <person name="Nolan M."/>
            <person name="Lipzen A."/>
            <person name="Salamov A."/>
            <person name="Henrissat B."/>
            <person name="Wiebenga A."/>
            <person name="De vries R.P."/>
            <person name="Grigoriev I.V."/>
            <person name="Mortensen U.H."/>
            <person name="Andersen M.R."/>
            <person name="Baker S.E."/>
        </authorList>
    </citation>
    <scope>NUCLEOTIDE SEQUENCE [LARGE SCALE GENOMIC DNA]</scope>
    <source>
        <strain evidence="2 3">CBS 707.79</strain>
    </source>
</reference>
<dbReference type="InterPro" id="IPR040841">
    <property type="entry name" value="Luciferase_dom"/>
</dbReference>
<dbReference type="OrthoDB" id="5358398at2759"/>
<proteinExistence type="predicted"/>
<keyword evidence="3" id="KW-1185">Reference proteome</keyword>
<feature type="domain" description="Luciferase" evidence="1">
    <location>
        <begin position="172"/>
        <end position="237"/>
    </location>
</feature>
<name>A0A319DQY9_9EURO</name>
<organism evidence="2 3">
    <name type="scientific">Aspergillus ellipticus CBS 707.79</name>
    <dbReference type="NCBI Taxonomy" id="1448320"/>
    <lineage>
        <taxon>Eukaryota</taxon>
        <taxon>Fungi</taxon>
        <taxon>Dikarya</taxon>
        <taxon>Ascomycota</taxon>
        <taxon>Pezizomycotina</taxon>
        <taxon>Eurotiomycetes</taxon>
        <taxon>Eurotiomycetidae</taxon>
        <taxon>Eurotiales</taxon>
        <taxon>Aspergillaceae</taxon>
        <taxon>Aspergillus</taxon>
        <taxon>Aspergillus subgen. Circumdati</taxon>
    </lineage>
</organism>
<gene>
    <name evidence="2" type="ORF">BO71DRAFT_312606</name>
</gene>
<dbReference type="AlphaFoldDB" id="A0A319DQY9"/>
<dbReference type="PANTHER" id="PTHR38695:SF1">
    <property type="entry name" value="AMINO ACID PERMEASE_ SLC12A DOMAIN-CONTAINING PROTEIN"/>
    <property type="match status" value="1"/>
</dbReference>
<dbReference type="EMBL" id="KZ825797">
    <property type="protein sequence ID" value="PYI00067.1"/>
    <property type="molecule type" value="Genomic_DNA"/>
</dbReference>
<evidence type="ECO:0000259" key="1">
    <source>
        <dbReference type="Pfam" id="PF17648"/>
    </source>
</evidence>